<keyword evidence="2" id="KW-1185">Reference proteome</keyword>
<sequence>MSNLWMALEDKCFREQLIHIARQHVKLALEFGQPNTSTIRKETIKKEIESLRTERDQLLLSL</sequence>
<dbReference type="EMBL" id="WHNZ01000015">
    <property type="protein sequence ID" value="NOU99782.1"/>
    <property type="molecule type" value="Genomic_DNA"/>
</dbReference>
<protein>
    <recommendedName>
        <fullName evidence="3">Spo0E like sporulation regulatory protein</fullName>
    </recommendedName>
</protein>
<dbReference type="RefSeq" id="WP_171682641.1">
    <property type="nucleotide sequence ID" value="NZ_WHNZ01000015.1"/>
</dbReference>
<comment type="caution">
    <text evidence="1">The sequence shown here is derived from an EMBL/GenBank/DDBJ whole genome shotgun (WGS) entry which is preliminary data.</text>
</comment>
<evidence type="ECO:0000313" key="1">
    <source>
        <dbReference type="EMBL" id="NOU99782.1"/>
    </source>
</evidence>
<proteinExistence type="predicted"/>
<dbReference type="Proteomes" id="UP000618579">
    <property type="component" value="Unassembled WGS sequence"/>
</dbReference>
<name>A0ABX1ZJZ0_9BACL</name>
<evidence type="ECO:0008006" key="3">
    <source>
        <dbReference type="Google" id="ProtNLM"/>
    </source>
</evidence>
<accession>A0ABX1ZJZ0</accession>
<organism evidence="1 2">
    <name type="scientific">Paenibacillus planticolens</name>
    <dbReference type="NCBI Taxonomy" id="2654976"/>
    <lineage>
        <taxon>Bacteria</taxon>
        <taxon>Bacillati</taxon>
        <taxon>Bacillota</taxon>
        <taxon>Bacilli</taxon>
        <taxon>Bacillales</taxon>
        <taxon>Paenibacillaceae</taxon>
        <taxon>Paenibacillus</taxon>
    </lineage>
</organism>
<evidence type="ECO:0000313" key="2">
    <source>
        <dbReference type="Proteomes" id="UP000618579"/>
    </source>
</evidence>
<gene>
    <name evidence="1" type="ORF">GC097_07125</name>
</gene>
<reference evidence="1 2" key="1">
    <citation type="submission" date="2019-10" db="EMBL/GenBank/DDBJ databases">
        <title>Description of Paenibacillus pedi sp. nov.</title>
        <authorList>
            <person name="Carlier A."/>
            <person name="Qi S."/>
        </authorList>
    </citation>
    <scope>NUCLEOTIDE SEQUENCE [LARGE SCALE GENOMIC DNA]</scope>
    <source>
        <strain evidence="1 2">LMG 31457</strain>
    </source>
</reference>